<proteinExistence type="predicted"/>
<feature type="coiled-coil region" evidence="1">
    <location>
        <begin position="87"/>
        <end position="128"/>
    </location>
</feature>
<sequence length="302" mass="33594">RRRGAAGGGGGRRVFLGGASARRGAGDDGVVGNQRLVVGGWRGDDGAGAGEDEGGLGEQGRRVERQEAFGRDWLCLTLVLPNFPGAISSLQRQLEFQESQLRRIKSEKEMLQKKLREQENQLQAMATKVPPRERGGHPCSELNGWISGSPQVVTEQESKLAEQNQLLSKLQETISQLRAEALSSRRRIREQQQAQEEIQSQVQTLQHRELQTRVALECITSRFERYRSKIIQATFSMAGSKPPQAEVTDEEVLEAMQKIINERTELHQLLKQKGIKVPSLHSIDTSTSSPASTKGRRKSPIR</sequence>
<reference evidence="3" key="2">
    <citation type="submission" date="2025-09" db="UniProtKB">
        <authorList>
            <consortium name="Ensembl"/>
        </authorList>
    </citation>
    <scope>IDENTIFICATION</scope>
</reference>
<dbReference type="Ensembl" id="ENSCPGT00000020135.1">
    <property type="protein sequence ID" value="ENSCPGP00000018413.1"/>
    <property type="gene ID" value="ENSCPGG00000012866.1"/>
</dbReference>
<dbReference type="PANTHER" id="PTHR18853">
    <property type="entry name" value="FORKHEAD-ASSOCIATED DOMAIN-CONTAINING PROTEIN 1-RELATED"/>
    <property type="match status" value="1"/>
</dbReference>
<evidence type="ECO:0008006" key="5">
    <source>
        <dbReference type="Google" id="ProtNLM"/>
    </source>
</evidence>
<reference evidence="3" key="1">
    <citation type="submission" date="2025-08" db="UniProtKB">
        <authorList>
            <consortium name="Ensembl"/>
        </authorList>
    </citation>
    <scope>IDENTIFICATION</scope>
</reference>
<feature type="region of interest" description="Disordered" evidence="2">
    <location>
        <begin position="1"/>
        <end position="60"/>
    </location>
</feature>
<accession>A0A8C3K5W3</accession>
<keyword evidence="4" id="KW-1185">Reference proteome</keyword>
<dbReference type="AlphaFoldDB" id="A0A8C3K5W3"/>
<name>A0A8C3K5W3_9CHAR</name>
<dbReference type="PANTHER" id="PTHR18853:SF9">
    <property type="entry name" value="COILED-COIL DOMAIN-CONTAINING PROTEIN 27"/>
    <property type="match status" value="1"/>
</dbReference>
<evidence type="ECO:0000313" key="3">
    <source>
        <dbReference type="Ensembl" id="ENSCPGP00000018413.1"/>
    </source>
</evidence>
<feature type="region of interest" description="Disordered" evidence="2">
    <location>
        <begin position="277"/>
        <end position="302"/>
    </location>
</feature>
<dbReference type="InterPro" id="IPR052642">
    <property type="entry name" value="CC-FHA_domain"/>
</dbReference>
<evidence type="ECO:0000313" key="4">
    <source>
        <dbReference type="Proteomes" id="UP000694419"/>
    </source>
</evidence>
<organism evidence="3 4">
    <name type="scientific">Calidris pygmaea</name>
    <name type="common">Spoon-billed sandpiper</name>
    <dbReference type="NCBI Taxonomy" id="425635"/>
    <lineage>
        <taxon>Eukaryota</taxon>
        <taxon>Metazoa</taxon>
        <taxon>Chordata</taxon>
        <taxon>Craniata</taxon>
        <taxon>Vertebrata</taxon>
        <taxon>Euteleostomi</taxon>
        <taxon>Archelosauria</taxon>
        <taxon>Archosauria</taxon>
        <taxon>Dinosauria</taxon>
        <taxon>Saurischia</taxon>
        <taxon>Theropoda</taxon>
        <taxon>Coelurosauria</taxon>
        <taxon>Aves</taxon>
        <taxon>Neognathae</taxon>
        <taxon>Neoaves</taxon>
        <taxon>Charadriiformes</taxon>
        <taxon>Scolopacidae</taxon>
        <taxon>Calidris</taxon>
    </lineage>
</organism>
<feature type="compositionally biased region" description="Polar residues" evidence="2">
    <location>
        <begin position="282"/>
        <end position="292"/>
    </location>
</feature>
<evidence type="ECO:0000256" key="2">
    <source>
        <dbReference type="SAM" id="MobiDB-lite"/>
    </source>
</evidence>
<dbReference type="Proteomes" id="UP000694419">
    <property type="component" value="Unplaced"/>
</dbReference>
<evidence type="ECO:0000256" key="1">
    <source>
        <dbReference type="SAM" id="Coils"/>
    </source>
</evidence>
<feature type="coiled-coil region" evidence="1">
    <location>
        <begin position="153"/>
        <end position="208"/>
    </location>
</feature>
<keyword evidence="1" id="KW-0175">Coiled coil</keyword>
<protein>
    <recommendedName>
        <fullName evidence="5">Coiled-coil domain-containing protein 27</fullName>
    </recommendedName>
</protein>
<feature type="compositionally biased region" description="Gly residues" evidence="2">
    <location>
        <begin position="1"/>
        <end position="12"/>
    </location>
</feature>